<dbReference type="PANTHER" id="PTHR23028">
    <property type="entry name" value="ACETYLTRANSFERASE"/>
    <property type="match status" value="1"/>
</dbReference>
<keyword evidence="1" id="KW-1133">Transmembrane helix</keyword>
<keyword evidence="1" id="KW-0812">Transmembrane</keyword>
<comment type="caution">
    <text evidence="3">The sequence shown here is derived from an EMBL/GenBank/DDBJ whole genome shotgun (WGS) entry which is preliminary data.</text>
</comment>
<sequence length="355" mass="40542">MPKFFSSSPTLGELAVGKDNNFNLLRLLAAFAVLISHSFAMLGQPEPFAASVGKNLGAMAVDIFFVASGFLVGASLIRTQHLGDYLLARALRIFPALWLMLLLTVLVLGAVLTTHDVNAYFSDWQTWRYLGKNFFLMLGVEFYLPGLFETNLLRGIVNGSLWSMIYELSMYVLLLLSWVIYVYARRRLSAVIALLIAMLGLGASVWLLDQFYLLEHFQLLRFTWFFFIGTAYYLLRQQIRLSTKLISVIVVCGVIALAISGHHFLMLYYLALPYCLFYFAYVPSGKIRSYNRFGDYSYGVYLYAFPIQQTLVLIHPEWSVLLLIVTAAVLTFACAVCSWHWLEQPALAWRKRFWK</sequence>
<keyword evidence="3" id="KW-0012">Acyltransferase</keyword>
<feature type="transmembrane region" description="Helical" evidence="1">
    <location>
        <begin position="97"/>
        <end position="117"/>
    </location>
</feature>
<dbReference type="GO" id="GO:0016747">
    <property type="term" value="F:acyltransferase activity, transferring groups other than amino-acyl groups"/>
    <property type="evidence" value="ECO:0007669"/>
    <property type="project" value="InterPro"/>
</dbReference>
<dbReference type="AlphaFoldDB" id="A0A941DFE0"/>
<evidence type="ECO:0000259" key="2">
    <source>
        <dbReference type="Pfam" id="PF01757"/>
    </source>
</evidence>
<organism evidence="3 4">
    <name type="scientific">Undibacterium baiyunense</name>
    <dbReference type="NCBI Taxonomy" id="2828731"/>
    <lineage>
        <taxon>Bacteria</taxon>
        <taxon>Pseudomonadati</taxon>
        <taxon>Pseudomonadota</taxon>
        <taxon>Betaproteobacteria</taxon>
        <taxon>Burkholderiales</taxon>
        <taxon>Oxalobacteraceae</taxon>
        <taxon>Undibacterium</taxon>
    </lineage>
</organism>
<keyword evidence="4" id="KW-1185">Reference proteome</keyword>
<feature type="transmembrane region" description="Helical" evidence="1">
    <location>
        <begin position="242"/>
        <end position="260"/>
    </location>
</feature>
<feature type="transmembrane region" description="Helical" evidence="1">
    <location>
        <begin position="320"/>
        <end position="342"/>
    </location>
</feature>
<dbReference type="Pfam" id="PF01757">
    <property type="entry name" value="Acyl_transf_3"/>
    <property type="match status" value="1"/>
</dbReference>
<feature type="transmembrane region" description="Helical" evidence="1">
    <location>
        <begin position="219"/>
        <end position="235"/>
    </location>
</feature>
<reference evidence="3 4" key="1">
    <citation type="submission" date="2021-04" db="EMBL/GenBank/DDBJ databases">
        <title>novel species isolated from subtropical streams in China.</title>
        <authorList>
            <person name="Lu H."/>
        </authorList>
    </citation>
    <scope>NUCLEOTIDE SEQUENCE [LARGE SCALE GENOMIC DNA]</scope>
    <source>
        <strain evidence="3 4">BYS107W</strain>
    </source>
</reference>
<evidence type="ECO:0000313" key="4">
    <source>
        <dbReference type="Proteomes" id="UP000680158"/>
    </source>
</evidence>
<accession>A0A941DFE0</accession>
<dbReference type="PANTHER" id="PTHR23028:SF53">
    <property type="entry name" value="ACYL_TRANSF_3 DOMAIN-CONTAINING PROTEIN"/>
    <property type="match status" value="1"/>
</dbReference>
<dbReference type="Proteomes" id="UP000680158">
    <property type="component" value="Unassembled WGS sequence"/>
</dbReference>
<dbReference type="GO" id="GO:0016020">
    <property type="term" value="C:membrane"/>
    <property type="evidence" value="ECO:0007669"/>
    <property type="project" value="TreeGrafter"/>
</dbReference>
<name>A0A941DFE0_9BURK</name>
<dbReference type="GO" id="GO:0000271">
    <property type="term" value="P:polysaccharide biosynthetic process"/>
    <property type="evidence" value="ECO:0007669"/>
    <property type="project" value="TreeGrafter"/>
</dbReference>
<dbReference type="InterPro" id="IPR050879">
    <property type="entry name" value="Acyltransferase_3"/>
</dbReference>
<feature type="domain" description="Acyltransferase 3" evidence="2">
    <location>
        <begin position="20"/>
        <end position="337"/>
    </location>
</feature>
<dbReference type="RefSeq" id="WP_212685254.1">
    <property type="nucleotide sequence ID" value="NZ_JAGSPM010000010.1"/>
</dbReference>
<evidence type="ECO:0000313" key="3">
    <source>
        <dbReference type="EMBL" id="MBR7747883.1"/>
    </source>
</evidence>
<feature type="transmembrane region" description="Helical" evidence="1">
    <location>
        <begin position="188"/>
        <end position="207"/>
    </location>
</feature>
<feature type="transmembrane region" description="Helical" evidence="1">
    <location>
        <begin position="55"/>
        <end position="77"/>
    </location>
</feature>
<dbReference type="EMBL" id="JAGSPM010000010">
    <property type="protein sequence ID" value="MBR7747883.1"/>
    <property type="molecule type" value="Genomic_DNA"/>
</dbReference>
<protein>
    <submittedName>
        <fullName evidence="3">Acyltransferase</fullName>
    </submittedName>
</protein>
<keyword evidence="1" id="KW-0472">Membrane</keyword>
<evidence type="ECO:0000256" key="1">
    <source>
        <dbReference type="SAM" id="Phobius"/>
    </source>
</evidence>
<keyword evidence="3" id="KW-0808">Transferase</keyword>
<feature type="transmembrane region" description="Helical" evidence="1">
    <location>
        <begin position="24"/>
        <end position="43"/>
    </location>
</feature>
<proteinExistence type="predicted"/>
<dbReference type="InterPro" id="IPR002656">
    <property type="entry name" value="Acyl_transf_3_dom"/>
</dbReference>
<feature type="transmembrane region" description="Helical" evidence="1">
    <location>
        <begin position="160"/>
        <end position="181"/>
    </location>
</feature>
<gene>
    <name evidence="3" type="ORF">KDM92_14955</name>
</gene>